<sequence>MNSPAPPALVPELLVSDLTASLEFWCGLCGFVVDYRRNEDRFAYLSSGSAHVMLEQQGIGRNFVTGPLEPPLGRGINFQIAVPELAPLLAALDRAGHSLFMAQETRWYRVGDEEAGVEQFLVNDPDGYLLRFQASLGRRTAG</sequence>
<dbReference type="EMBL" id="CP159218">
    <property type="protein sequence ID" value="XCG65004.1"/>
    <property type="molecule type" value="Genomic_DNA"/>
</dbReference>
<dbReference type="AlphaFoldDB" id="A0AAU8DT36"/>
<evidence type="ECO:0000256" key="2">
    <source>
        <dbReference type="ARBA" id="ARBA00021572"/>
    </source>
</evidence>
<comment type="similarity">
    <text evidence="1">Belongs to the bleomycin resistance protein family.</text>
</comment>
<dbReference type="InterPro" id="IPR000335">
    <property type="entry name" value="Bleomycin-R"/>
</dbReference>
<accession>A0AAU8DT36</accession>
<feature type="domain" description="VOC" evidence="4">
    <location>
        <begin position="6"/>
        <end position="135"/>
    </location>
</feature>
<dbReference type="RefSeq" id="WP_353650615.1">
    <property type="nucleotide sequence ID" value="NZ_CP159218.1"/>
</dbReference>
<name>A0AAU8DT36_9ACTN</name>
<organism evidence="5">
    <name type="scientific">Nakamurella sp. A5-74</name>
    <dbReference type="NCBI Taxonomy" id="3158264"/>
    <lineage>
        <taxon>Bacteria</taxon>
        <taxon>Bacillati</taxon>
        <taxon>Actinomycetota</taxon>
        <taxon>Actinomycetes</taxon>
        <taxon>Nakamurellales</taxon>
        <taxon>Nakamurellaceae</taxon>
        <taxon>Nakamurella</taxon>
    </lineage>
</organism>
<dbReference type="InterPro" id="IPR037523">
    <property type="entry name" value="VOC_core"/>
</dbReference>
<keyword evidence="3" id="KW-0046">Antibiotic resistance</keyword>
<dbReference type="SUPFAM" id="SSF54593">
    <property type="entry name" value="Glyoxalase/Bleomycin resistance protein/Dihydroxybiphenyl dioxygenase"/>
    <property type="match status" value="1"/>
</dbReference>
<evidence type="ECO:0000259" key="4">
    <source>
        <dbReference type="PROSITE" id="PS51819"/>
    </source>
</evidence>
<reference evidence="5" key="1">
    <citation type="submission" date="2024-05" db="EMBL/GenBank/DDBJ databases">
        <authorList>
            <person name="Cai S.Y."/>
            <person name="Jin L.M."/>
            <person name="Li H.R."/>
        </authorList>
    </citation>
    <scope>NUCLEOTIDE SEQUENCE</scope>
    <source>
        <strain evidence="5">A5-74</strain>
    </source>
</reference>
<dbReference type="PROSITE" id="PS51819">
    <property type="entry name" value="VOC"/>
    <property type="match status" value="1"/>
</dbReference>
<protein>
    <recommendedName>
        <fullName evidence="2">Bleomycin resistance protein</fullName>
    </recommendedName>
</protein>
<dbReference type="Gene3D" id="3.10.180.10">
    <property type="entry name" value="2,3-Dihydroxybiphenyl 1,2-Dioxygenase, domain 1"/>
    <property type="match status" value="1"/>
</dbReference>
<evidence type="ECO:0000256" key="3">
    <source>
        <dbReference type="ARBA" id="ARBA00023251"/>
    </source>
</evidence>
<dbReference type="GO" id="GO:0046677">
    <property type="term" value="P:response to antibiotic"/>
    <property type="evidence" value="ECO:0007669"/>
    <property type="project" value="UniProtKB-KW"/>
</dbReference>
<proteinExistence type="inferred from homology"/>
<dbReference type="InterPro" id="IPR029068">
    <property type="entry name" value="Glyas_Bleomycin-R_OHBP_Dase"/>
</dbReference>
<dbReference type="CDD" id="cd08349">
    <property type="entry name" value="BLMA_like"/>
    <property type="match status" value="1"/>
</dbReference>
<evidence type="ECO:0000313" key="5">
    <source>
        <dbReference type="EMBL" id="XCG65004.1"/>
    </source>
</evidence>
<gene>
    <name evidence="5" type="ORF">ABLG96_06790</name>
</gene>
<evidence type="ECO:0000256" key="1">
    <source>
        <dbReference type="ARBA" id="ARBA00011051"/>
    </source>
</evidence>